<organism evidence="2">
    <name type="scientific">uncultured Thermomicrobiales bacterium</name>
    <dbReference type="NCBI Taxonomy" id="1645740"/>
    <lineage>
        <taxon>Bacteria</taxon>
        <taxon>Pseudomonadati</taxon>
        <taxon>Thermomicrobiota</taxon>
        <taxon>Thermomicrobia</taxon>
        <taxon>Thermomicrobiales</taxon>
        <taxon>environmental samples</taxon>
    </lineage>
</organism>
<feature type="transmembrane region" description="Helical" evidence="1">
    <location>
        <begin position="12"/>
        <end position="34"/>
    </location>
</feature>
<gene>
    <name evidence="2" type="ORF">AVDCRST_MAG73-3633</name>
</gene>
<feature type="transmembrane region" description="Helical" evidence="1">
    <location>
        <begin position="140"/>
        <end position="159"/>
    </location>
</feature>
<feature type="transmembrane region" description="Helical" evidence="1">
    <location>
        <begin position="400"/>
        <end position="418"/>
    </location>
</feature>
<keyword evidence="1" id="KW-0472">Membrane</keyword>
<feature type="transmembrane region" description="Helical" evidence="1">
    <location>
        <begin position="329"/>
        <end position="352"/>
    </location>
</feature>
<dbReference type="AlphaFoldDB" id="A0A6J4UWT8"/>
<name>A0A6J4UWT8_9BACT</name>
<evidence type="ECO:0008006" key="3">
    <source>
        <dbReference type="Google" id="ProtNLM"/>
    </source>
</evidence>
<feature type="transmembrane region" description="Helical" evidence="1">
    <location>
        <begin position="293"/>
        <end position="317"/>
    </location>
</feature>
<accession>A0A6J4UWT8</accession>
<feature type="transmembrane region" description="Helical" evidence="1">
    <location>
        <begin position="218"/>
        <end position="239"/>
    </location>
</feature>
<keyword evidence="1" id="KW-0812">Transmembrane</keyword>
<protein>
    <recommendedName>
        <fullName evidence="3">Membrane protein 6-pyruvoyl-tetrahydropterin synthase-related domain-containing protein</fullName>
    </recommendedName>
</protein>
<feature type="transmembrane region" description="Helical" evidence="1">
    <location>
        <begin position="372"/>
        <end position="393"/>
    </location>
</feature>
<reference evidence="2" key="1">
    <citation type="submission" date="2020-02" db="EMBL/GenBank/DDBJ databases">
        <authorList>
            <person name="Meier V. D."/>
        </authorList>
    </citation>
    <scope>NUCLEOTIDE SEQUENCE</scope>
    <source>
        <strain evidence="2">AVDCRST_MAG73</strain>
    </source>
</reference>
<evidence type="ECO:0000256" key="1">
    <source>
        <dbReference type="SAM" id="Phobius"/>
    </source>
</evidence>
<dbReference type="EMBL" id="CADCWE010000239">
    <property type="protein sequence ID" value="CAA9560220.1"/>
    <property type="molecule type" value="Genomic_DNA"/>
</dbReference>
<feature type="transmembrane region" description="Helical" evidence="1">
    <location>
        <begin position="117"/>
        <end position="134"/>
    </location>
</feature>
<proteinExistence type="predicted"/>
<evidence type="ECO:0000313" key="2">
    <source>
        <dbReference type="EMBL" id="CAA9560220.1"/>
    </source>
</evidence>
<feature type="transmembrane region" description="Helical" evidence="1">
    <location>
        <begin position="166"/>
        <end position="188"/>
    </location>
</feature>
<sequence>MTRSRFLPDPIWYALAAILAVSVAARLGGFDIWATVPGADRSPVRVVDTFATVDHPFHATRAETLRRALADGHPLRWIAHHQGGYPAEFYPLGVAWLEVGAWALLFGALPMLAIHKLVVIGLLLAPGVAFIFLARRDGRTAAVGFAALAAHVAVPGGPYHGGYRELVEWALVTNVAASAALLFVLHWLSAYATTGRRRAAVGASLAAALAVCTNPRSLVALGVVGAACWIAAVVGGTGWAATTRRVALVGGATALLAAPELVSLIRFGDLYFFVRYEEYETWREYWDASVTAVSWPVFGLGMGGAVLGLAFATRSLAERHREGGSRVTVGFAPGTVAATIALALYVVATIGVDAFSGEGDIFANLEAIRLMPFQRLLTIYLGAVALDAGLRWIGGRWRDIASGAGLAIGAAAVLLAWLSPLGGLADAEQGLFPVQTTAVAATAEFETAIAAADGAAAAGTAVLVLGSALGWHQQLWAPTVTERPLFYDNWLWYWHTRHGGPYDYRQGHAYPDPGLALAPEYLARHGIGAVAVTGAARGDASRSAALEPVRSGLFDVYAVRAPVPLATMPGGTAPDTAEIGPQRITLRGTSDGGELLVRHNWFPRWRATVNGESAAISRTEDGFMAVPVPAGPAEVELVYGVDGWDWVARGLVALGGIVLLAACRWRDGRPHRVAPTRPGVFSVAARERPEPTRA</sequence>
<keyword evidence="1" id="KW-1133">Transmembrane helix</keyword>